<name>A0ABY5W0K5_9ACTN</name>
<reference evidence="2" key="2">
    <citation type="submission" date="2022-09" db="EMBL/GenBank/DDBJ databases">
        <title>Biosynthetic gene clusters of Dactylosporangioum fulvum.</title>
        <authorList>
            <person name="Caradec T."/>
        </authorList>
    </citation>
    <scope>NUCLEOTIDE SEQUENCE</scope>
    <source>
        <strain evidence="2">NRRL B-16292</strain>
    </source>
</reference>
<feature type="compositionally biased region" description="Basic and acidic residues" evidence="1">
    <location>
        <begin position="129"/>
        <end position="148"/>
    </location>
</feature>
<gene>
    <name evidence="2" type="ORF">Dfulv_04365</name>
</gene>
<evidence type="ECO:0000256" key="1">
    <source>
        <dbReference type="SAM" id="MobiDB-lite"/>
    </source>
</evidence>
<dbReference type="Proteomes" id="UP001059617">
    <property type="component" value="Chromosome"/>
</dbReference>
<feature type="compositionally biased region" description="Low complexity" evidence="1">
    <location>
        <begin position="117"/>
        <end position="128"/>
    </location>
</feature>
<proteinExistence type="predicted"/>
<keyword evidence="3" id="KW-1185">Reference proteome</keyword>
<dbReference type="EMBL" id="CP073720">
    <property type="protein sequence ID" value="UWP83523.1"/>
    <property type="molecule type" value="Genomic_DNA"/>
</dbReference>
<dbReference type="RefSeq" id="WP_259861315.1">
    <property type="nucleotide sequence ID" value="NZ_BAAAST010000040.1"/>
</dbReference>
<dbReference type="InterPro" id="IPR019933">
    <property type="entry name" value="DivIVA_domain"/>
</dbReference>
<reference evidence="2" key="1">
    <citation type="submission" date="2021-04" db="EMBL/GenBank/DDBJ databases">
        <authorList>
            <person name="Hartkoorn R.C."/>
            <person name="Beaudoing E."/>
            <person name="Hot D."/>
        </authorList>
    </citation>
    <scope>NUCLEOTIDE SEQUENCE</scope>
    <source>
        <strain evidence="2">NRRL B-16292</strain>
    </source>
</reference>
<feature type="region of interest" description="Disordered" evidence="1">
    <location>
        <begin position="103"/>
        <end position="184"/>
    </location>
</feature>
<protein>
    <submittedName>
        <fullName evidence="2">DivIVA domain-containing protein</fullName>
    </submittedName>
</protein>
<feature type="compositionally biased region" description="Basic and acidic residues" evidence="1">
    <location>
        <begin position="103"/>
        <end position="116"/>
    </location>
</feature>
<dbReference type="NCBIfam" id="TIGR03544">
    <property type="entry name" value="DivI1A_domain"/>
    <property type="match status" value="1"/>
</dbReference>
<sequence length="184" mass="19506">MAEFLLVLIAAVVVGAIGFGVSLLITGDDPGIEGHEPDGRAVPLPSSRPLVEGDVGQLRFDTTIRGYRMAQVDTALRRAGYDIGYKEELIQVLEAEIKALREGRTEDADALRDAREAAVSGAGGTAVAEKAEKSEKSEKNDKTGKTDEVADFDEPAADDRPDADGNSWGVSADDSWGHPSPVVK</sequence>
<evidence type="ECO:0000313" key="2">
    <source>
        <dbReference type="EMBL" id="UWP83523.1"/>
    </source>
</evidence>
<organism evidence="2 3">
    <name type="scientific">Dactylosporangium fulvum</name>
    <dbReference type="NCBI Taxonomy" id="53359"/>
    <lineage>
        <taxon>Bacteria</taxon>
        <taxon>Bacillati</taxon>
        <taxon>Actinomycetota</taxon>
        <taxon>Actinomycetes</taxon>
        <taxon>Micromonosporales</taxon>
        <taxon>Micromonosporaceae</taxon>
        <taxon>Dactylosporangium</taxon>
    </lineage>
</organism>
<accession>A0ABY5W0K5</accession>
<evidence type="ECO:0000313" key="3">
    <source>
        <dbReference type="Proteomes" id="UP001059617"/>
    </source>
</evidence>